<sequence length="60" mass="6723">MGLVVTDPHSRHMQQTFQNNVSDEMGDTHVMMPHAAYQNNSIGNMGAFNGMTEKLYLPVK</sequence>
<comment type="caution">
    <text evidence="1">The sequence shown here is derived from an EMBL/GenBank/DDBJ whole genome shotgun (WGS) entry which is preliminary data.</text>
</comment>
<evidence type="ECO:0000313" key="1">
    <source>
        <dbReference type="EMBL" id="KAH3876034.1"/>
    </source>
</evidence>
<dbReference type="EMBL" id="JAIWYP010000002">
    <property type="protein sequence ID" value="KAH3876034.1"/>
    <property type="molecule type" value="Genomic_DNA"/>
</dbReference>
<name>A0A9D4MH56_DREPO</name>
<reference evidence="1" key="2">
    <citation type="submission" date="2020-11" db="EMBL/GenBank/DDBJ databases">
        <authorList>
            <person name="McCartney M.A."/>
            <person name="Auch B."/>
            <person name="Kono T."/>
            <person name="Mallez S."/>
            <person name="Becker A."/>
            <person name="Gohl D.M."/>
            <person name="Silverstein K.A.T."/>
            <person name="Koren S."/>
            <person name="Bechman K.B."/>
            <person name="Herman A."/>
            <person name="Abrahante J.E."/>
            <person name="Garbe J."/>
        </authorList>
    </citation>
    <scope>NUCLEOTIDE SEQUENCE</scope>
    <source>
        <strain evidence="1">Duluth1</strain>
        <tissue evidence="1">Whole animal</tissue>
    </source>
</reference>
<protein>
    <submittedName>
        <fullName evidence="1">Uncharacterized protein</fullName>
    </submittedName>
</protein>
<organism evidence="1 2">
    <name type="scientific">Dreissena polymorpha</name>
    <name type="common">Zebra mussel</name>
    <name type="synonym">Mytilus polymorpha</name>
    <dbReference type="NCBI Taxonomy" id="45954"/>
    <lineage>
        <taxon>Eukaryota</taxon>
        <taxon>Metazoa</taxon>
        <taxon>Spiralia</taxon>
        <taxon>Lophotrochozoa</taxon>
        <taxon>Mollusca</taxon>
        <taxon>Bivalvia</taxon>
        <taxon>Autobranchia</taxon>
        <taxon>Heteroconchia</taxon>
        <taxon>Euheterodonta</taxon>
        <taxon>Imparidentia</taxon>
        <taxon>Neoheterodontei</taxon>
        <taxon>Myida</taxon>
        <taxon>Dreissenoidea</taxon>
        <taxon>Dreissenidae</taxon>
        <taxon>Dreissena</taxon>
    </lineage>
</organism>
<accession>A0A9D4MH56</accession>
<dbReference type="AlphaFoldDB" id="A0A9D4MH56"/>
<reference evidence="1" key="1">
    <citation type="journal article" date="2019" name="bioRxiv">
        <title>The Genome of the Zebra Mussel, Dreissena polymorpha: A Resource for Invasive Species Research.</title>
        <authorList>
            <person name="McCartney M.A."/>
            <person name="Auch B."/>
            <person name="Kono T."/>
            <person name="Mallez S."/>
            <person name="Zhang Y."/>
            <person name="Obille A."/>
            <person name="Becker A."/>
            <person name="Abrahante J.E."/>
            <person name="Garbe J."/>
            <person name="Badalamenti J.P."/>
            <person name="Herman A."/>
            <person name="Mangelson H."/>
            <person name="Liachko I."/>
            <person name="Sullivan S."/>
            <person name="Sone E.D."/>
            <person name="Koren S."/>
            <person name="Silverstein K.A.T."/>
            <person name="Beckman K.B."/>
            <person name="Gohl D.M."/>
        </authorList>
    </citation>
    <scope>NUCLEOTIDE SEQUENCE</scope>
    <source>
        <strain evidence="1">Duluth1</strain>
        <tissue evidence="1">Whole animal</tissue>
    </source>
</reference>
<evidence type="ECO:0000313" key="2">
    <source>
        <dbReference type="Proteomes" id="UP000828390"/>
    </source>
</evidence>
<dbReference type="Proteomes" id="UP000828390">
    <property type="component" value="Unassembled WGS sequence"/>
</dbReference>
<proteinExistence type="predicted"/>
<keyword evidence="2" id="KW-1185">Reference proteome</keyword>
<gene>
    <name evidence="1" type="ORF">DPMN_039314</name>
</gene>